<reference evidence="1 2" key="1">
    <citation type="submission" date="2022-11" db="EMBL/GenBank/DDBJ databases">
        <title>The characterization of three novel Bacteroidetes species and genomic analysis of their roles in tidal elemental geochemical cycles.</title>
        <authorList>
            <person name="Ma K.-J."/>
        </authorList>
    </citation>
    <scope>NUCLEOTIDE SEQUENCE [LARGE SCALE GENOMIC DNA]</scope>
    <source>
        <strain evidence="1 2">M82</strain>
    </source>
</reference>
<dbReference type="Gene3D" id="3.90.1140.10">
    <property type="entry name" value="Cyclic phosphodiesterase"/>
    <property type="match status" value="1"/>
</dbReference>
<proteinExistence type="predicted"/>
<protein>
    <submittedName>
        <fullName evidence="1">Mutarotase</fullName>
    </submittedName>
</protein>
<name>A0ABT3RHU2_9BACT</name>
<accession>A0ABT3RHU2</accession>
<dbReference type="RefSeq" id="WP_266053289.1">
    <property type="nucleotide sequence ID" value="NZ_JAPFQO010000009.1"/>
</dbReference>
<comment type="caution">
    <text evidence="1">The sequence shown here is derived from an EMBL/GenBank/DDBJ whole genome shotgun (WGS) entry which is preliminary data.</text>
</comment>
<dbReference type="SUPFAM" id="SSF55144">
    <property type="entry name" value="LigT-like"/>
    <property type="match status" value="1"/>
</dbReference>
<keyword evidence="2" id="KW-1185">Reference proteome</keyword>
<dbReference type="Proteomes" id="UP001207228">
    <property type="component" value="Unassembled WGS sequence"/>
</dbReference>
<evidence type="ECO:0000313" key="1">
    <source>
        <dbReference type="EMBL" id="MCX2741177.1"/>
    </source>
</evidence>
<organism evidence="1 2">
    <name type="scientific">Pontibacter anaerobius</name>
    <dbReference type="NCBI Taxonomy" id="2993940"/>
    <lineage>
        <taxon>Bacteria</taxon>
        <taxon>Pseudomonadati</taxon>
        <taxon>Bacteroidota</taxon>
        <taxon>Cytophagia</taxon>
        <taxon>Cytophagales</taxon>
        <taxon>Hymenobacteraceae</taxon>
        <taxon>Pontibacter</taxon>
    </lineage>
</organism>
<sequence>MNLPEHYDTLYRTSIEKIRSGQYQLDPLIDSAEDDRMGLTLLLRPDKQTKQQIQAFLSELRAIDPAQYYYPDSDIHVTVMSIIPCYSGFELGQISVPDYVELIRKSIPAHSRIEISFKGITASPSCVMVQGFLSDNTLNHLRDNLRANFRDSDLEQSIDKRYAIQTAHATVARFRAPLRDTEAYLRVLEKYRNHDFSTFTVDTLELVHNDWYQREQFVQRLHRFNLG</sequence>
<dbReference type="InterPro" id="IPR009097">
    <property type="entry name" value="Cyclic_Pdiesterase"/>
</dbReference>
<gene>
    <name evidence="1" type="ORF">OO017_14555</name>
</gene>
<dbReference type="EMBL" id="JAPFQO010000009">
    <property type="protein sequence ID" value="MCX2741177.1"/>
    <property type="molecule type" value="Genomic_DNA"/>
</dbReference>
<evidence type="ECO:0000313" key="2">
    <source>
        <dbReference type="Proteomes" id="UP001207228"/>
    </source>
</evidence>